<evidence type="ECO:0000313" key="3">
    <source>
        <dbReference type="Proteomes" id="UP000828390"/>
    </source>
</evidence>
<accession>A0A9D4H6H2</accession>
<sequence length="78" mass="8654">MSTRSKSSNTLRKSKRKNSLESAISSQVFTKIANVNGTIVAVKQINKPYTAVTASLVREINEVWLRVTARFGHFVCLA</sequence>
<reference evidence="2" key="2">
    <citation type="submission" date="2020-11" db="EMBL/GenBank/DDBJ databases">
        <authorList>
            <person name="McCartney M.A."/>
            <person name="Auch B."/>
            <person name="Kono T."/>
            <person name="Mallez S."/>
            <person name="Becker A."/>
            <person name="Gohl D.M."/>
            <person name="Silverstein K.A.T."/>
            <person name="Koren S."/>
            <person name="Bechman K.B."/>
            <person name="Herman A."/>
            <person name="Abrahante J.E."/>
            <person name="Garbe J."/>
        </authorList>
    </citation>
    <scope>NUCLEOTIDE SEQUENCE</scope>
    <source>
        <strain evidence="2">Duluth1</strain>
        <tissue evidence="2">Whole animal</tissue>
    </source>
</reference>
<feature type="compositionally biased region" description="Polar residues" evidence="1">
    <location>
        <begin position="1"/>
        <end position="11"/>
    </location>
</feature>
<evidence type="ECO:0000256" key="1">
    <source>
        <dbReference type="SAM" id="MobiDB-lite"/>
    </source>
</evidence>
<comment type="caution">
    <text evidence="2">The sequence shown here is derived from an EMBL/GenBank/DDBJ whole genome shotgun (WGS) entry which is preliminary data.</text>
</comment>
<dbReference type="EMBL" id="JAIWYP010000005">
    <property type="protein sequence ID" value="KAH3826187.1"/>
    <property type="molecule type" value="Genomic_DNA"/>
</dbReference>
<feature type="region of interest" description="Disordered" evidence="1">
    <location>
        <begin position="1"/>
        <end position="22"/>
    </location>
</feature>
<dbReference type="Proteomes" id="UP000828390">
    <property type="component" value="Unassembled WGS sequence"/>
</dbReference>
<keyword evidence="3" id="KW-1185">Reference proteome</keyword>
<organism evidence="2 3">
    <name type="scientific">Dreissena polymorpha</name>
    <name type="common">Zebra mussel</name>
    <name type="synonym">Mytilus polymorpha</name>
    <dbReference type="NCBI Taxonomy" id="45954"/>
    <lineage>
        <taxon>Eukaryota</taxon>
        <taxon>Metazoa</taxon>
        <taxon>Spiralia</taxon>
        <taxon>Lophotrochozoa</taxon>
        <taxon>Mollusca</taxon>
        <taxon>Bivalvia</taxon>
        <taxon>Autobranchia</taxon>
        <taxon>Heteroconchia</taxon>
        <taxon>Euheterodonta</taxon>
        <taxon>Imparidentia</taxon>
        <taxon>Neoheterodontei</taxon>
        <taxon>Myida</taxon>
        <taxon>Dreissenoidea</taxon>
        <taxon>Dreissenidae</taxon>
        <taxon>Dreissena</taxon>
    </lineage>
</organism>
<gene>
    <name evidence="2" type="ORF">DPMN_128083</name>
</gene>
<evidence type="ECO:0000313" key="2">
    <source>
        <dbReference type="EMBL" id="KAH3826187.1"/>
    </source>
</evidence>
<reference evidence="2" key="1">
    <citation type="journal article" date="2019" name="bioRxiv">
        <title>The Genome of the Zebra Mussel, Dreissena polymorpha: A Resource for Invasive Species Research.</title>
        <authorList>
            <person name="McCartney M.A."/>
            <person name="Auch B."/>
            <person name="Kono T."/>
            <person name="Mallez S."/>
            <person name="Zhang Y."/>
            <person name="Obille A."/>
            <person name="Becker A."/>
            <person name="Abrahante J.E."/>
            <person name="Garbe J."/>
            <person name="Badalamenti J.P."/>
            <person name="Herman A."/>
            <person name="Mangelson H."/>
            <person name="Liachko I."/>
            <person name="Sullivan S."/>
            <person name="Sone E.D."/>
            <person name="Koren S."/>
            <person name="Silverstein K.A.T."/>
            <person name="Beckman K.B."/>
            <person name="Gohl D.M."/>
        </authorList>
    </citation>
    <scope>NUCLEOTIDE SEQUENCE</scope>
    <source>
        <strain evidence="2">Duluth1</strain>
        <tissue evidence="2">Whole animal</tissue>
    </source>
</reference>
<protein>
    <submittedName>
        <fullName evidence="2">Uncharacterized protein</fullName>
    </submittedName>
</protein>
<dbReference type="AlphaFoldDB" id="A0A9D4H6H2"/>
<name>A0A9D4H6H2_DREPO</name>
<proteinExistence type="predicted"/>